<proteinExistence type="predicted"/>
<evidence type="ECO:0000259" key="4">
    <source>
        <dbReference type="Pfam" id="PF26581"/>
    </source>
</evidence>
<dbReference type="InterPro" id="IPR058610">
    <property type="entry name" value="WIT1_2_N"/>
</dbReference>
<evidence type="ECO:0000256" key="2">
    <source>
        <dbReference type="SAM" id="MobiDB-lite"/>
    </source>
</evidence>
<keyword evidence="3" id="KW-1133">Transmembrane helix</keyword>
<evidence type="ECO:0000313" key="6">
    <source>
        <dbReference type="Proteomes" id="UP000245207"/>
    </source>
</evidence>
<evidence type="ECO:0000256" key="3">
    <source>
        <dbReference type="SAM" id="Phobius"/>
    </source>
</evidence>
<feature type="domain" description="WIT1/2 N-terminal helical bundle" evidence="4">
    <location>
        <begin position="35"/>
        <end position="170"/>
    </location>
</feature>
<feature type="coiled-coil region" evidence="1">
    <location>
        <begin position="456"/>
        <end position="504"/>
    </location>
</feature>
<keyword evidence="6" id="KW-1185">Reference proteome</keyword>
<name>A0A2U1L879_ARTAN</name>
<dbReference type="SUPFAM" id="SSF57997">
    <property type="entry name" value="Tropomyosin"/>
    <property type="match status" value="2"/>
</dbReference>
<protein>
    <recommendedName>
        <fullName evidence="4">WIT1/2 N-terminal helical bundle domain-containing protein</fullName>
    </recommendedName>
</protein>
<dbReference type="PANTHER" id="PTHR35705">
    <property type="entry name" value="WPP DOMAIN-INTERACTING TAIL-ANCHORED PROTEIN 1"/>
    <property type="match status" value="1"/>
</dbReference>
<dbReference type="Proteomes" id="UP000245207">
    <property type="component" value="Unassembled WGS sequence"/>
</dbReference>
<feature type="coiled-coil region" evidence="1">
    <location>
        <begin position="316"/>
        <end position="427"/>
    </location>
</feature>
<feature type="transmembrane region" description="Helical" evidence="3">
    <location>
        <begin position="852"/>
        <end position="872"/>
    </location>
</feature>
<dbReference type="EMBL" id="PKPP01010880">
    <property type="protein sequence ID" value="PWA45220.1"/>
    <property type="molecule type" value="Genomic_DNA"/>
</dbReference>
<dbReference type="Pfam" id="PF26581">
    <property type="entry name" value="WIT1_2_N"/>
    <property type="match status" value="1"/>
</dbReference>
<keyword evidence="3" id="KW-0472">Membrane</keyword>
<evidence type="ECO:0000313" key="5">
    <source>
        <dbReference type="EMBL" id="PWA45220.1"/>
    </source>
</evidence>
<organism evidence="5 6">
    <name type="scientific">Artemisia annua</name>
    <name type="common">Sweet wormwood</name>
    <dbReference type="NCBI Taxonomy" id="35608"/>
    <lineage>
        <taxon>Eukaryota</taxon>
        <taxon>Viridiplantae</taxon>
        <taxon>Streptophyta</taxon>
        <taxon>Embryophyta</taxon>
        <taxon>Tracheophyta</taxon>
        <taxon>Spermatophyta</taxon>
        <taxon>Magnoliopsida</taxon>
        <taxon>eudicotyledons</taxon>
        <taxon>Gunneridae</taxon>
        <taxon>Pentapetalae</taxon>
        <taxon>asterids</taxon>
        <taxon>campanulids</taxon>
        <taxon>Asterales</taxon>
        <taxon>Asteraceae</taxon>
        <taxon>Asteroideae</taxon>
        <taxon>Anthemideae</taxon>
        <taxon>Artemisiinae</taxon>
        <taxon>Artemisia</taxon>
    </lineage>
</organism>
<dbReference type="STRING" id="35608.A0A2U1L879"/>
<keyword evidence="1" id="KW-0175">Coiled coil</keyword>
<feature type="compositionally biased region" description="Acidic residues" evidence="2">
    <location>
        <begin position="834"/>
        <end position="843"/>
    </location>
</feature>
<dbReference type="InterPro" id="IPR039976">
    <property type="entry name" value="WIT1/WIT2"/>
</dbReference>
<feature type="coiled-coil region" evidence="1">
    <location>
        <begin position="705"/>
        <end position="813"/>
    </location>
</feature>
<gene>
    <name evidence="5" type="ORF">CTI12_AA519550</name>
</gene>
<dbReference type="OrthoDB" id="1936068at2759"/>
<accession>A0A2U1L879</accession>
<keyword evidence="3" id="KW-0812">Transmembrane</keyword>
<dbReference type="PANTHER" id="PTHR35705:SF2">
    <property type="entry name" value="WPP DOMAIN-INTERACTING TAIL-ANCHORED PROTEIN 2"/>
    <property type="match status" value="1"/>
</dbReference>
<sequence length="882" mass="100218">MDPITAYNSNVVNPELVRFHEGTTSDTKDMGEIRVSMETLTKVDLELAYSSEKLLNLENLLLYVLQWENDFEAMAADDVPVEFVEKSLKVDLLFSFLDSEVKELDGSMDSIRVELVEARQRLSLCKNLGELFSVVEGKLHDSEDSLKKSEEHALEMKMKLAKLQMTSLAFNNNECFSGDYQFREAKPRLQTIDKVHVLRMLEKSLSRELDLEKKLTESKQDEEDLKIKLRLTEQVAFIMEEAAEVVWGRFLEAENASVVLMGVSRDLIAQHQLVQFNLGGFNQREDGFRLKLENCIKLLNTKDASIEKLNSRITQLVADNLEVSTLREKVKLLEEKVNISEANLRKANAANDSLQERVTEMENMIESLRDDVYTAEARAETAEGKVAQLTESNIELSDELGFIKGSHENSSKKMSLLEKQSRDLELQLQHSKASSEAGQEQQNMLYSAIWDMETLIDELKQKVSTAEIKAENAEEQCLLLTDTNLELTKENDFLRSEVESLETSLSCANLDKMASVEDIGIKTKLIMDTVMQLATERERITKQLRSQTEEKKILMETLQKTNNNVYTNNLEVSTLREKVKLLEEKVNVSEANLRKANAANDSLQERVTEMENMIESLRDDVYTAEARAETAEGKVAQLTESNIELSDELGFIKGSHENSSKKMSLLEKQSRDLELQLQHSKASSEAGQEQQNMLYSAIWDMETLIDELKQKVSTAEIKAENAEEQCLLLTDTNLELTKENDFLRSEVESLETSLSRANLDKMASVEDIGIKTKLIMDTVMQLATERERITKQLRSQTEEKKILMETLQKVNSNADEIQVLDDPEPESSITDSDPSLDEVETDEPQARTKKMILLRAIFVLFISVLAANFVNWNQLGFDVNVG</sequence>
<dbReference type="AlphaFoldDB" id="A0A2U1L879"/>
<evidence type="ECO:0000256" key="1">
    <source>
        <dbReference type="SAM" id="Coils"/>
    </source>
</evidence>
<dbReference type="Gene3D" id="1.20.5.170">
    <property type="match status" value="2"/>
</dbReference>
<feature type="coiled-coil region" evidence="1">
    <location>
        <begin position="530"/>
        <end position="676"/>
    </location>
</feature>
<feature type="region of interest" description="Disordered" evidence="2">
    <location>
        <begin position="814"/>
        <end position="843"/>
    </location>
</feature>
<reference evidence="5 6" key="1">
    <citation type="journal article" date="2018" name="Mol. Plant">
        <title>The genome of Artemisia annua provides insight into the evolution of Asteraceae family and artemisinin biosynthesis.</title>
        <authorList>
            <person name="Shen Q."/>
            <person name="Zhang L."/>
            <person name="Liao Z."/>
            <person name="Wang S."/>
            <person name="Yan T."/>
            <person name="Shi P."/>
            <person name="Liu M."/>
            <person name="Fu X."/>
            <person name="Pan Q."/>
            <person name="Wang Y."/>
            <person name="Lv Z."/>
            <person name="Lu X."/>
            <person name="Zhang F."/>
            <person name="Jiang W."/>
            <person name="Ma Y."/>
            <person name="Chen M."/>
            <person name="Hao X."/>
            <person name="Li L."/>
            <person name="Tang Y."/>
            <person name="Lv G."/>
            <person name="Zhou Y."/>
            <person name="Sun X."/>
            <person name="Brodelius P.E."/>
            <person name="Rose J.K.C."/>
            <person name="Tang K."/>
        </authorList>
    </citation>
    <scope>NUCLEOTIDE SEQUENCE [LARGE SCALE GENOMIC DNA]</scope>
    <source>
        <strain evidence="6">cv. Huhao1</strain>
        <tissue evidence="5">Leaf</tissue>
    </source>
</reference>
<comment type="caution">
    <text evidence="5">The sequence shown here is derived from an EMBL/GenBank/DDBJ whole genome shotgun (WGS) entry which is preliminary data.</text>
</comment>